<dbReference type="STRING" id="49547.MBCUR_01800"/>
<dbReference type="EC" id="4.1.3.27" evidence="3"/>
<accession>A0A166DTI2</accession>
<dbReference type="PRINTS" id="PR00099">
    <property type="entry name" value="CPSGATASE"/>
</dbReference>
<dbReference type="Gene3D" id="3.40.50.880">
    <property type="match status" value="1"/>
</dbReference>
<evidence type="ECO:0000256" key="8">
    <source>
        <dbReference type="ARBA" id="ARBA00023239"/>
    </source>
</evidence>
<dbReference type="PRINTS" id="PR00097">
    <property type="entry name" value="ANTSNTHASEII"/>
</dbReference>
<evidence type="ECO:0000256" key="11">
    <source>
        <dbReference type="ARBA" id="ARBA00079115"/>
    </source>
</evidence>
<evidence type="ECO:0000313" key="14">
    <source>
        <dbReference type="Proteomes" id="UP000077245"/>
    </source>
</evidence>
<dbReference type="InterPro" id="IPR029062">
    <property type="entry name" value="Class_I_gatase-like"/>
</dbReference>
<dbReference type="GO" id="GO:0004049">
    <property type="term" value="F:anthranilate synthase activity"/>
    <property type="evidence" value="ECO:0007669"/>
    <property type="project" value="UniProtKB-EC"/>
</dbReference>
<dbReference type="RefSeq" id="WP_067089031.1">
    <property type="nucleotide sequence ID" value="NZ_LWMV01000022.1"/>
</dbReference>
<reference evidence="13 14" key="1">
    <citation type="submission" date="2016-04" db="EMBL/GenBank/DDBJ databases">
        <title>Genome sequence of Methanobrevibacter curvatus DSM 11111.</title>
        <authorList>
            <person name="Poehlein A."/>
            <person name="Seedorf H."/>
            <person name="Daniel R."/>
        </authorList>
    </citation>
    <scope>NUCLEOTIDE SEQUENCE [LARGE SCALE GENOMIC DNA]</scope>
    <source>
        <strain evidence="13 14">DSM 11111</strain>
    </source>
</reference>
<evidence type="ECO:0000256" key="10">
    <source>
        <dbReference type="ARBA" id="ARBA00047683"/>
    </source>
</evidence>
<dbReference type="CDD" id="cd01743">
    <property type="entry name" value="GATase1_Anthranilate_Synthase"/>
    <property type="match status" value="1"/>
</dbReference>
<evidence type="ECO:0000313" key="13">
    <source>
        <dbReference type="EMBL" id="KZX15935.1"/>
    </source>
</evidence>
<evidence type="ECO:0000256" key="4">
    <source>
        <dbReference type="ARBA" id="ARBA00022605"/>
    </source>
</evidence>
<keyword evidence="13" id="KW-0032">Aminotransferase</keyword>
<evidence type="ECO:0000259" key="12">
    <source>
        <dbReference type="Pfam" id="PF00117"/>
    </source>
</evidence>
<comment type="catalytic activity">
    <reaction evidence="10">
        <text>chorismate + L-glutamine = anthranilate + pyruvate + L-glutamate + H(+)</text>
        <dbReference type="Rhea" id="RHEA:21732"/>
        <dbReference type="ChEBI" id="CHEBI:15361"/>
        <dbReference type="ChEBI" id="CHEBI:15378"/>
        <dbReference type="ChEBI" id="CHEBI:16567"/>
        <dbReference type="ChEBI" id="CHEBI:29748"/>
        <dbReference type="ChEBI" id="CHEBI:29985"/>
        <dbReference type="ChEBI" id="CHEBI:58359"/>
        <dbReference type="EC" id="4.1.3.27"/>
    </reaction>
</comment>
<dbReference type="PROSITE" id="PS51273">
    <property type="entry name" value="GATASE_TYPE_1"/>
    <property type="match status" value="1"/>
</dbReference>
<evidence type="ECO:0000256" key="1">
    <source>
        <dbReference type="ARBA" id="ARBA00004873"/>
    </source>
</evidence>
<dbReference type="GO" id="GO:0000162">
    <property type="term" value="P:L-tryptophan biosynthetic process"/>
    <property type="evidence" value="ECO:0007669"/>
    <property type="project" value="UniProtKB-KW"/>
</dbReference>
<dbReference type="EMBL" id="LWMV01000022">
    <property type="protein sequence ID" value="KZX15935.1"/>
    <property type="molecule type" value="Genomic_DNA"/>
</dbReference>
<evidence type="ECO:0000256" key="7">
    <source>
        <dbReference type="ARBA" id="ARBA00023141"/>
    </source>
</evidence>
<dbReference type="InterPro" id="IPR050472">
    <property type="entry name" value="Anth_synth/Amidotransfase"/>
</dbReference>
<keyword evidence="13" id="KW-0808">Transferase</keyword>
<dbReference type="InterPro" id="IPR017926">
    <property type="entry name" value="GATASE"/>
</dbReference>
<dbReference type="PATRIC" id="fig|49547.3.peg.188"/>
<dbReference type="FunFam" id="3.40.50.880:FF:000003">
    <property type="entry name" value="Anthranilate synthase component II"/>
    <property type="match status" value="1"/>
</dbReference>
<comment type="caution">
    <text evidence="13">The sequence shown here is derived from an EMBL/GenBank/DDBJ whole genome shotgun (WGS) entry which is preliminary data.</text>
</comment>
<evidence type="ECO:0000256" key="2">
    <source>
        <dbReference type="ARBA" id="ARBA00011575"/>
    </source>
</evidence>
<feature type="domain" description="Glutamine amidotransferase" evidence="12">
    <location>
        <begin position="3"/>
        <end position="186"/>
    </location>
</feature>
<dbReference type="GO" id="GO:0008483">
    <property type="term" value="F:transaminase activity"/>
    <property type="evidence" value="ECO:0007669"/>
    <property type="project" value="UniProtKB-KW"/>
</dbReference>
<dbReference type="AlphaFoldDB" id="A0A166DTI2"/>
<keyword evidence="8 13" id="KW-0456">Lyase</keyword>
<evidence type="ECO:0000256" key="9">
    <source>
        <dbReference type="ARBA" id="ARBA00025634"/>
    </source>
</evidence>
<dbReference type="NCBIfam" id="TIGR00566">
    <property type="entry name" value="trpG_papA"/>
    <property type="match status" value="1"/>
</dbReference>
<keyword evidence="6" id="KW-0315">Glutamine amidotransferase</keyword>
<gene>
    <name evidence="13" type="primary">pabA</name>
    <name evidence="13" type="ORF">MBCUR_01800</name>
</gene>
<dbReference type="Proteomes" id="UP000077245">
    <property type="component" value="Unassembled WGS sequence"/>
</dbReference>
<proteinExistence type="predicted"/>
<keyword evidence="14" id="KW-1185">Reference proteome</keyword>
<dbReference type="PANTHER" id="PTHR43418:SF4">
    <property type="entry name" value="MULTIFUNCTIONAL TRYPTOPHAN BIOSYNTHESIS PROTEIN"/>
    <property type="match status" value="1"/>
</dbReference>
<dbReference type="PANTHER" id="PTHR43418">
    <property type="entry name" value="MULTIFUNCTIONAL TRYPTOPHAN BIOSYNTHESIS PROTEIN-RELATED"/>
    <property type="match status" value="1"/>
</dbReference>
<evidence type="ECO:0000256" key="6">
    <source>
        <dbReference type="ARBA" id="ARBA00022962"/>
    </source>
</evidence>
<dbReference type="InterPro" id="IPR006221">
    <property type="entry name" value="TrpG/PapA_dom"/>
</dbReference>
<sequence>MILLIDNYDSFSYNLYQMIGEINPDVLIKRNDKINIKEIKKENPSHIIISPGPGRPENAGISPEVIKEFKGKIPILGVCLGHQAIFQVFGGTISYANELYHGKTSNISINNSNPIFKWLNKTIKAGRYHSLIGIKDTLPQELESIAKTIDGEIMAIAHKKYPIYGLQFHPESILTPDGSKILKNFLNIV</sequence>
<dbReference type="PRINTS" id="PR00096">
    <property type="entry name" value="GATASE"/>
</dbReference>
<evidence type="ECO:0000256" key="3">
    <source>
        <dbReference type="ARBA" id="ARBA00012266"/>
    </source>
</evidence>
<dbReference type="OrthoDB" id="3321at2157"/>
<keyword evidence="5" id="KW-0822">Tryptophan biosynthesis</keyword>
<protein>
    <recommendedName>
        <fullName evidence="3">anthranilate synthase</fullName>
        <ecNumber evidence="3">4.1.3.27</ecNumber>
    </recommendedName>
    <alternativeName>
        <fullName evidence="11">Anthranilate synthase, GATase component</fullName>
    </alternativeName>
</protein>
<name>A0A166DTI2_9EURY</name>
<dbReference type="GO" id="GO:0005829">
    <property type="term" value="C:cytosol"/>
    <property type="evidence" value="ECO:0007669"/>
    <property type="project" value="TreeGrafter"/>
</dbReference>
<organism evidence="13 14">
    <name type="scientific">Methanobrevibacter curvatus</name>
    <dbReference type="NCBI Taxonomy" id="49547"/>
    <lineage>
        <taxon>Archaea</taxon>
        <taxon>Methanobacteriati</taxon>
        <taxon>Methanobacteriota</taxon>
        <taxon>Methanomada group</taxon>
        <taxon>Methanobacteria</taxon>
        <taxon>Methanobacteriales</taxon>
        <taxon>Methanobacteriaceae</taxon>
        <taxon>Methanobrevibacter</taxon>
    </lineage>
</organism>
<dbReference type="Pfam" id="PF00117">
    <property type="entry name" value="GATase"/>
    <property type="match status" value="1"/>
</dbReference>
<keyword evidence="4" id="KW-0028">Amino-acid biosynthesis</keyword>
<comment type="subunit">
    <text evidence="2">Heterotetramer consisting of two non-identical subunits: a beta subunit (TrpG) and a large alpha subunit (TrpE).</text>
</comment>
<keyword evidence="7" id="KW-0057">Aromatic amino acid biosynthesis</keyword>
<comment type="pathway">
    <text evidence="1">Amino-acid biosynthesis; L-tryptophan biosynthesis; L-tryptophan from chorismate: step 1/5.</text>
</comment>
<dbReference type="SUPFAM" id="SSF52317">
    <property type="entry name" value="Class I glutamine amidotransferase-like"/>
    <property type="match status" value="1"/>
</dbReference>
<comment type="function">
    <text evidence="9">Part of a heterotetrameric complex that catalyzes the two-step biosynthesis of anthranilate, an intermediate in the biosynthesis of L-tryptophan. In the first step, the glutamine-binding beta subunit (TrpG) of anthranilate synthase (AS) provides the glutamine amidotransferase activity which generates ammonia as a substrate that, along with chorismate, is used in the second step, catalyzed by the large alpha subunit of AS (TrpE) to produce anthranilate. In the absence of TrpG, TrpE can synthesize anthranilate directly from chorismate and high concentrations of ammonia.</text>
</comment>
<evidence type="ECO:0000256" key="5">
    <source>
        <dbReference type="ARBA" id="ARBA00022822"/>
    </source>
</evidence>